<dbReference type="GO" id="GO:0003723">
    <property type="term" value="F:RNA binding"/>
    <property type="evidence" value="ECO:0007669"/>
    <property type="project" value="UniProtKB-KW"/>
</dbReference>
<keyword evidence="9 11" id="KW-0539">Nucleus</keyword>
<dbReference type="Pfam" id="PF01423">
    <property type="entry name" value="LSM"/>
    <property type="match status" value="1"/>
</dbReference>
<organism evidence="13">
    <name type="scientific">Eucampia antarctica</name>
    <dbReference type="NCBI Taxonomy" id="49252"/>
    <lineage>
        <taxon>Eukaryota</taxon>
        <taxon>Sar</taxon>
        <taxon>Stramenopiles</taxon>
        <taxon>Ochrophyta</taxon>
        <taxon>Bacillariophyta</taxon>
        <taxon>Mediophyceae</taxon>
        <taxon>Biddulphiophycidae</taxon>
        <taxon>Hemiaulales</taxon>
        <taxon>Hemiaulaceae</taxon>
        <taxon>Eucampia</taxon>
    </lineage>
</organism>
<comment type="subcellular location">
    <subcellularLocation>
        <location evidence="1 11">Nucleus</location>
    </subcellularLocation>
</comment>
<comment type="subunit">
    <text evidence="11">LSm subunits form a heteromer with a doughnut shape.</text>
</comment>
<dbReference type="GO" id="GO:0006364">
    <property type="term" value="P:rRNA processing"/>
    <property type="evidence" value="ECO:0007669"/>
    <property type="project" value="UniProtKB-KW"/>
</dbReference>
<dbReference type="PANTHER" id="PTHR20971:SF0">
    <property type="entry name" value="U6 SNRNA-ASSOCIATED SM-LIKE PROTEIN LSM5"/>
    <property type="match status" value="1"/>
</dbReference>
<evidence type="ECO:0000256" key="11">
    <source>
        <dbReference type="RuleBase" id="RU365055"/>
    </source>
</evidence>
<dbReference type="InterPro" id="IPR047575">
    <property type="entry name" value="Sm"/>
</dbReference>
<keyword evidence="5" id="KW-0819">tRNA processing</keyword>
<evidence type="ECO:0000256" key="2">
    <source>
        <dbReference type="ARBA" id="ARBA00006850"/>
    </source>
</evidence>
<keyword evidence="3" id="KW-0698">rRNA processing</keyword>
<evidence type="ECO:0000256" key="6">
    <source>
        <dbReference type="ARBA" id="ARBA00022728"/>
    </source>
</evidence>
<evidence type="ECO:0000313" key="13">
    <source>
        <dbReference type="EMBL" id="CAD9690063.1"/>
    </source>
</evidence>
<keyword evidence="10 11" id="KW-0687">Ribonucleoprotein</keyword>
<protein>
    <recommendedName>
        <fullName evidence="11">U6 snRNA-associated Sm-like protein LSm5</fullName>
    </recommendedName>
</protein>
<dbReference type="SUPFAM" id="SSF50182">
    <property type="entry name" value="Sm-like ribonucleoproteins"/>
    <property type="match status" value="1"/>
</dbReference>
<dbReference type="InterPro" id="IPR033871">
    <property type="entry name" value="LSm5"/>
</dbReference>
<evidence type="ECO:0000256" key="1">
    <source>
        <dbReference type="ARBA" id="ARBA00004123"/>
    </source>
</evidence>
<comment type="similarity">
    <text evidence="2 11">Belongs to the snRNP Sm proteins family.</text>
</comment>
<dbReference type="GO" id="GO:0046540">
    <property type="term" value="C:U4/U6 x U5 tri-snRNP complex"/>
    <property type="evidence" value="ECO:0007669"/>
    <property type="project" value="TreeGrafter"/>
</dbReference>
<evidence type="ECO:0000256" key="4">
    <source>
        <dbReference type="ARBA" id="ARBA00022664"/>
    </source>
</evidence>
<dbReference type="AlphaFoldDB" id="A0A7S2WIM8"/>
<dbReference type="PROSITE" id="PS52002">
    <property type="entry name" value="SM"/>
    <property type="match status" value="1"/>
</dbReference>
<evidence type="ECO:0000259" key="12">
    <source>
        <dbReference type="PROSITE" id="PS52002"/>
    </source>
</evidence>
<dbReference type="InterPro" id="IPR001163">
    <property type="entry name" value="Sm_dom_euk/arc"/>
</dbReference>
<dbReference type="GO" id="GO:0000398">
    <property type="term" value="P:mRNA splicing, via spliceosome"/>
    <property type="evidence" value="ECO:0007669"/>
    <property type="project" value="TreeGrafter"/>
</dbReference>
<reference evidence="13" key="1">
    <citation type="submission" date="2021-01" db="EMBL/GenBank/DDBJ databases">
        <authorList>
            <person name="Corre E."/>
            <person name="Pelletier E."/>
            <person name="Niang G."/>
            <person name="Scheremetjew M."/>
            <person name="Finn R."/>
            <person name="Kale V."/>
            <person name="Holt S."/>
            <person name="Cochrane G."/>
            <person name="Meng A."/>
            <person name="Brown T."/>
            <person name="Cohen L."/>
        </authorList>
    </citation>
    <scope>NUCLEOTIDE SEQUENCE</scope>
    <source>
        <strain evidence="13">CCMP1452</strain>
    </source>
</reference>
<keyword evidence="7 11" id="KW-0694">RNA-binding</keyword>
<dbReference type="GO" id="GO:0008033">
    <property type="term" value="P:tRNA processing"/>
    <property type="evidence" value="ECO:0007669"/>
    <property type="project" value="UniProtKB-KW"/>
</dbReference>
<dbReference type="PANTHER" id="PTHR20971">
    <property type="entry name" value="U6 SNRNA-ASSOCIATED PROTEIN"/>
    <property type="match status" value="1"/>
</dbReference>
<dbReference type="GO" id="GO:0005688">
    <property type="term" value="C:U6 snRNP"/>
    <property type="evidence" value="ECO:0007669"/>
    <property type="project" value="TreeGrafter"/>
</dbReference>
<dbReference type="FunFam" id="2.30.30.100:FF:000067">
    <property type="entry name" value="U6 snRNA-associated Sm-like protein LSm5"/>
    <property type="match status" value="1"/>
</dbReference>
<dbReference type="CDD" id="cd01732">
    <property type="entry name" value="LSm5"/>
    <property type="match status" value="1"/>
</dbReference>
<evidence type="ECO:0000256" key="3">
    <source>
        <dbReference type="ARBA" id="ARBA00022552"/>
    </source>
</evidence>
<evidence type="ECO:0000256" key="7">
    <source>
        <dbReference type="ARBA" id="ARBA00022884"/>
    </source>
</evidence>
<dbReference type="GO" id="GO:1990726">
    <property type="term" value="C:Lsm1-7-Pat1 complex"/>
    <property type="evidence" value="ECO:0007669"/>
    <property type="project" value="TreeGrafter"/>
</dbReference>
<dbReference type="Gene3D" id="2.30.30.100">
    <property type="match status" value="1"/>
</dbReference>
<name>A0A7S2WIM8_9STRA</name>
<comment type="function">
    <text evidence="11">Plays a role in U6 snRNP assembly and function. Binds to the 3' end of U6 snRNA.</text>
</comment>
<keyword evidence="6 11" id="KW-0747">Spliceosome</keyword>
<dbReference type="EMBL" id="HBHI01023750">
    <property type="protein sequence ID" value="CAD9690063.1"/>
    <property type="molecule type" value="Transcribed_RNA"/>
</dbReference>
<accession>A0A7S2WIM8</accession>
<sequence length="130" mass="14137">MISRINSVGISCITVFCESLGLYTCVIQNISFISKIMTTRILPLELLDKAIGSKIWILMRSQTEIVGTLRGFDDYVNLVLDNAVEFSPDPRNGEILKNELESEILLNGNHVAVLIPGGAGPDDSLASKTA</sequence>
<evidence type="ECO:0000256" key="9">
    <source>
        <dbReference type="ARBA" id="ARBA00023242"/>
    </source>
</evidence>
<feature type="domain" description="Sm" evidence="12">
    <location>
        <begin position="42"/>
        <end position="120"/>
    </location>
</feature>
<dbReference type="InterPro" id="IPR010920">
    <property type="entry name" value="LSM_dom_sf"/>
</dbReference>
<dbReference type="SMART" id="SM00651">
    <property type="entry name" value="Sm"/>
    <property type="match status" value="1"/>
</dbReference>
<dbReference type="GO" id="GO:0005681">
    <property type="term" value="C:spliceosomal complex"/>
    <property type="evidence" value="ECO:0007669"/>
    <property type="project" value="UniProtKB-KW"/>
</dbReference>
<proteinExistence type="inferred from homology"/>
<evidence type="ECO:0000256" key="10">
    <source>
        <dbReference type="ARBA" id="ARBA00023274"/>
    </source>
</evidence>
<keyword evidence="4 11" id="KW-0507">mRNA processing</keyword>
<keyword evidence="8 11" id="KW-0508">mRNA splicing</keyword>
<gene>
    <name evidence="11" type="primary">LSM5</name>
    <name evidence="13" type="ORF">EANT1437_LOCUS12204</name>
</gene>
<evidence type="ECO:0000256" key="8">
    <source>
        <dbReference type="ARBA" id="ARBA00023187"/>
    </source>
</evidence>
<evidence type="ECO:0000256" key="5">
    <source>
        <dbReference type="ARBA" id="ARBA00022694"/>
    </source>
</evidence>